<keyword evidence="3" id="KW-1185">Reference proteome</keyword>
<feature type="transmembrane region" description="Helical" evidence="1">
    <location>
        <begin position="67"/>
        <end position="93"/>
    </location>
</feature>
<evidence type="ECO:0000313" key="3">
    <source>
        <dbReference type="Proteomes" id="UP001487740"/>
    </source>
</evidence>
<sequence length="189" mass="20797">MARKEMREIQKRAGKVGRSLIGEEEREMPKNTVKKIAAFGIKRRGERAASPVVYMPGRVSERVRECALIHGLLGGFNTFNFLSFATGLVTFILNVNNNINNNNDNNNVNANNDINNNNVNANLNTQNANQVVVFPPGRRRRSVADILMAAADVQEEGANGLHRGMGGVCGLYGGVRRIVQETETLMKVC</sequence>
<reference evidence="2 3" key="1">
    <citation type="submission" date="2023-03" db="EMBL/GenBank/DDBJ databases">
        <title>High-quality genome of Scylla paramamosain provides insights in environmental adaptation.</title>
        <authorList>
            <person name="Zhang L."/>
        </authorList>
    </citation>
    <scope>NUCLEOTIDE SEQUENCE [LARGE SCALE GENOMIC DNA]</scope>
    <source>
        <strain evidence="2">LZ_2023a</strain>
        <tissue evidence="2">Muscle</tissue>
    </source>
</reference>
<comment type="caution">
    <text evidence="2">The sequence shown here is derived from an EMBL/GenBank/DDBJ whole genome shotgun (WGS) entry which is preliminary data.</text>
</comment>
<gene>
    <name evidence="2" type="ORF">O3P69_007312</name>
</gene>
<dbReference type="Proteomes" id="UP001487740">
    <property type="component" value="Unassembled WGS sequence"/>
</dbReference>
<dbReference type="EMBL" id="JARAKH010000002">
    <property type="protein sequence ID" value="KAK8406632.1"/>
    <property type="molecule type" value="Genomic_DNA"/>
</dbReference>
<accession>A0AAW0V2R9</accession>
<evidence type="ECO:0000256" key="1">
    <source>
        <dbReference type="SAM" id="Phobius"/>
    </source>
</evidence>
<protein>
    <submittedName>
        <fullName evidence="2">Uncharacterized protein</fullName>
    </submittedName>
</protein>
<keyword evidence="1" id="KW-1133">Transmembrane helix</keyword>
<evidence type="ECO:0000313" key="2">
    <source>
        <dbReference type="EMBL" id="KAK8406632.1"/>
    </source>
</evidence>
<dbReference type="AlphaFoldDB" id="A0AAW0V2R9"/>
<keyword evidence="1" id="KW-0472">Membrane</keyword>
<name>A0AAW0V2R9_SCYPA</name>
<keyword evidence="1" id="KW-0812">Transmembrane</keyword>
<proteinExistence type="predicted"/>
<organism evidence="2 3">
    <name type="scientific">Scylla paramamosain</name>
    <name type="common">Mud crab</name>
    <dbReference type="NCBI Taxonomy" id="85552"/>
    <lineage>
        <taxon>Eukaryota</taxon>
        <taxon>Metazoa</taxon>
        <taxon>Ecdysozoa</taxon>
        <taxon>Arthropoda</taxon>
        <taxon>Crustacea</taxon>
        <taxon>Multicrustacea</taxon>
        <taxon>Malacostraca</taxon>
        <taxon>Eumalacostraca</taxon>
        <taxon>Eucarida</taxon>
        <taxon>Decapoda</taxon>
        <taxon>Pleocyemata</taxon>
        <taxon>Brachyura</taxon>
        <taxon>Eubrachyura</taxon>
        <taxon>Portunoidea</taxon>
        <taxon>Portunidae</taxon>
        <taxon>Portuninae</taxon>
        <taxon>Scylla</taxon>
    </lineage>
</organism>